<dbReference type="PANTHER" id="PTHR43140:SF1">
    <property type="entry name" value="TYPE I RESTRICTION ENZYME ECOKI SPECIFICITY SUBUNIT"/>
    <property type="match status" value="1"/>
</dbReference>
<keyword evidence="2" id="KW-0680">Restriction system</keyword>
<evidence type="ECO:0000256" key="3">
    <source>
        <dbReference type="ARBA" id="ARBA00023125"/>
    </source>
</evidence>
<evidence type="ECO:0000256" key="2">
    <source>
        <dbReference type="ARBA" id="ARBA00022747"/>
    </source>
</evidence>
<keyword evidence="3" id="KW-0238">DNA-binding</keyword>
<protein>
    <recommendedName>
        <fullName evidence="4">Type I restriction modification DNA specificity domain-containing protein</fullName>
    </recommendedName>
</protein>
<comment type="similarity">
    <text evidence="1">Belongs to the type-I restriction system S methylase family.</text>
</comment>
<accession>A0A644X813</accession>
<dbReference type="SUPFAM" id="SSF116734">
    <property type="entry name" value="DNA methylase specificity domain"/>
    <property type="match status" value="2"/>
</dbReference>
<dbReference type="InterPro" id="IPR044946">
    <property type="entry name" value="Restrct_endonuc_typeI_TRD_sf"/>
</dbReference>
<dbReference type="EMBL" id="VSSQ01001937">
    <property type="protein sequence ID" value="MPM12209.1"/>
    <property type="molecule type" value="Genomic_DNA"/>
</dbReference>
<dbReference type="PANTHER" id="PTHR43140">
    <property type="entry name" value="TYPE-1 RESTRICTION ENZYME ECOKI SPECIFICITY PROTEIN"/>
    <property type="match status" value="1"/>
</dbReference>
<evidence type="ECO:0000313" key="5">
    <source>
        <dbReference type="EMBL" id="MPM12209.1"/>
    </source>
</evidence>
<name>A0A644X813_9ZZZZ</name>
<organism evidence="5">
    <name type="scientific">bioreactor metagenome</name>
    <dbReference type="NCBI Taxonomy" id="1076179"/>
    <lineage>
        <taxon>unclassified sequences</taxon>
        <taxon>metagenomes</taxon>
        <taxon>ecological metagenomes</taxon>
    </lineage>
</organism>
<dbReference type="Gene3D" id="3.90.220.20">
    <property type="entry name" value="DNA methylase specificity domains"/>
    <property type="match status" value="2"/>
</dbReference>
<feature type="domain" description="Type I restriction modification DNA specificity" evidence="4">
    <location>
        <begin position="229"/>
        <end position="411"/>
    </location>
</feature>
<reference evidence="5" key="1">
    <citation type="submission" date="2019-08" db="EMBL/GenBank/DDBJ databases">
        <authorList>
            <person name="Kucharzyk K."/>
            <person name="Murdoch R.W."/>
            <person name="Higgins S."/>
            <person name="Loffler F."/>
        </authorList>
    </citation>
    <scope>NUCLEOTIDE SEQUENCE</scope>
</reference>
<evidence type="ECO:0000256" key="1">
    <source>
        <dbReference type="ARBA" id="ARBA00010923"/>
    </source>
</evidence>
<dbReference type="Gene3D" id="1.10.287.1120">
    <property type="entry name" value="Bipartite methylase S protein"/>
    <property type="match status" value="1"/>
</dbReference>
<evidence type="ECO:0000259" key="4">
    <source>
        <dbReference type="Pfam" id="PF01420"/>
    </source>
</evidence>
<feature type="domain" description="Type I restriction modification DNA specificity" evidence="4">
    <location>
        <begin position="16"/>
        <end position="180"/>
    </location>
</feature>
<dbReference type="GO" id="GO:0003677">
    <property type="term" value="F:DNA binding"/>
    <property type="evidence" value="ECO:0007669"/>
    <property type="project" value="UniProtKB-KW"/>
</dbReference>
<dbReference type="InterPro" id="IPR051212">
    <property type="entry name" value="Type-I_RE_S_subunit"/>
</dbReference>
<dbReference type="Pfam" id="PF01420">
    <property type="entry name" value="Methylase_S"/>
    <property type="match status" value="2"/>
</dbReference>
<dbReference type="AlphaFoldDB" id="A0A644X813"/>
<gene>
    <name evidence="5" type="ORF">SDC9_58561</name>
</gene>
<proteinExistence type="inferred from homology"/>
<comment type="caution">
    <text evidence="5">The sequence shown here is derived from an EMBL/GenBank/DDBJ whole genome shotgun (WGS) entry which is preliminary data.</text>
</comment>
<dbReference type="InterPro" id="IPR000055">
    <property type="entry name" value="Restrct_endonuc_typeI_TRD"/>
</dbReference>
<dbReference type="GO" id="GO:0009307">
    <property type="term" value="P:DNA restriction-modification system"/>
    <property type="evidence" value="ECO:0007669"/>
    <property type="project" value="UniProtKB-KW"/>
</dbReference>
<sequence length="444" mass="50645">MMVQDRNTTKWISTVPEHWKTLRIKNLFAEIDERSETGEEELLSVSHYTGVTKKRDSLENEDDFISSAKTLVGYKKVAENDLVSNIMLAWNGSLGISKYDGITSPAYCVYRIKGENNPHYYGYLFSTAIMKAEFRKKSFGIIDSRLRLYSDKFFSIPVAVPPKVEQDQIVFYIKAQSKKIKHFIQKKQAFIELLKEQRQAVISRAVTRGINPNATLKYSGIEWLGEIPAHWEVRRIKNICSVISKGTTPSTMGTDTIENGSIRFLKAENLYSNNISLQPSFFIDEETDKILFRSRLELNDVLIVIAGATLGRTGIVTEEVLPANTNQAICFIRPKEVNSEFLQMWLQTPYINSLIWLNATQAAQPNLAMGKIAEFKILYPPMNDQQEVVEFIKQETINIDTTISKAEKEIELIKEYREAMIAEAVLGKLHHKIIKPEVCQTTSL</sequence>
<dbReference type="CDD" id="cd17246">
    <property type="entry name" value="RMtype1_S_SonII-TRD2-CR2_like"/>
    <property type="match status" value="1"/>
</dbReference>